<organism evidence="1 2">
    <name type="scientific">Sedimentitalea nanhaiensis</name>
    <dbReference type="NCBI Taxonomy" id="999627"/>
    <lineage>
        <taxon>Bacteria</taxon>
        <taxon>Pseudomonadati</taxon>
        <taxon>Pseudomonadota</taxon>
        <taxon>Alphaproteobacteria</taxon>
        <taxon>Rhodobacterales</taxon>
        <taxon>Paracoccaceae</taxon>
        <taxon>Sedimentitalea</taxon>
    </lineage>
</organism>
<keyword evidence="1" id="KW-0418">Kinase</keyword>
<dbReference type="Proteomes" id="UP000182466">
    <property type="component" value="Unassembled WGS sequence"/>
</dbReference>
<gene>
    <name evidence="1" type="ORF">SAMN05216236_11116</name>
</gene>
<evidence type="ECO:0000313" key="1">
    <source>
        <dbReference type="EMBL" id="SFT88223.1"/>
    </source>
</evidence>
<dbReference type="AlphaFoldDB" id="A0A1I7BM06"/>
<dbReference type="InterPro" id="IPR027417">
    <property type="entry name" value="P-loop_NTPase"/>
</dbReference>
<sequence>MLVSDDRVVLRRKQTVVVASAPSELSGLIEARGIGLLRCDPSGAVPVRVVVDMDTVETARYPDIRTIDLLGLQIPLLRRVDSFHFAPALLQYLKSGRHEE</sequence>
<evidence type="ECO:0000313" key="2">
    <source>
        <dbReference type="Proteomes" id="UP000182466"/>
    </source>
</evidence>
<proteinExistence type="predicted"/>
<name>A0A1I7BM06_9RHOB</name>
<accession>A0A1I7BM06</accession>
<dbReference type="Gene3D" id="3.40.50.300">
    <property type="entry name" value="P-loop containing nucleotide triphosphate hydrolases"/>
    <property type="match status" value="1"/>
</dbReference>
<dbReference type="GO" id="GO:0016301">
    <property type="term" value="F:kinase activity"/>
    <property type="evidence" value="ECO:0007669"/>
    <property type="project" value="UniProtKB-KW"/>
</dbReference>
<keyword evidence="1" id="KW-0808">Transferase</keyword>
<protein>
    <submittedName>
        <fullName evidence="1">HPr kinase/phosphorylase</fullName>
    </submittedName>
</protein>
<keyword evidence="2" id="KW-1185">Reference proteome</keyword>
<dbReference type="EMBL" id="FPAW01000011">
    <property type="protein sequence ID" value="SFT88223.1"/>
    <property type="molecule type" value="Genomic_DNA"/>
</dbReference>
<reference evidence="1 2" key="1">
    <citation type="submission" date="2016-10" db="EMBL/GenBank/DDBJ databases">
        <authorList>
            <person name="de Groot N.N."/>
        </authorList>
    </citation>
    <scope>NUCLEOTIDE SEQUENCE [LARGE SCALE GENOMIC DNA]</scope>
    <source>
        <strain evidence="1 2">CGMCC 1.10959</strain>
    </source>
</reference>
<dbReference type="STRING" id="999627.SAMN05216236_11116"/>